<dbReference type="OrthoDB" id="5946976at2759"/>
<comment type="caution">
    <text evidence="3">The sequence shown here is derived from an EMBL/GenBank/DDBJ whole genome shotgun (WGS) entry which is preliminary data.</text>
</comment>
<proteinExistence type="predicted"/>
<sequence>MAGIWERIKKVIFTVFLAAAFQSISWRPRQNLQDNWERSGAAFVVYSKGKKVVDLWGGYSDKESGRLWKNDTLSVAFSCSKAIGSLVIAKLMDSGKLNYNDLVSKYWPEFSKNGKENVTISWLLTHKAGLAYTDHPISIEDAKNPSKIDEIFENQVPNWPPGTEIGYHAITHGWLVDALVRKIDGRTVGQYFKQEIAEKFDLDFHVSLPISEQFRVARLQNPSIFNVLEEIAYSPWDFNLKRFAWDKLKNGTWSKVAQTTPWIRFVEAMSLNDPDLHRLEQSAVLGIGTARDLAKIFELHQNRQNHLGIDYESWPDVVTGAVAPRAFGFMMKEYEYREGKTVKLFGHSGYGGQNIRFDFENQIVIAYLSNGLKVGFGDTARTWKRLLKSVYDTIP</sequence>
<feature type="signal peptide" evidence="1">
    <location>
        <begin position="1"/>
        <end position="26"/>
    </location>
</feature>
<name>A0A9P1IEM9_9PELO</name>
<dbReference type="Proteomes" id="UP001152747">
    <property type="component" value="Unassembled WGS sequence"/>
</dbReference>
<feature type="domain" description="Beta-lactamase-related" evidence="2">
    <location>
        <begin position="30"/>
        <end position="381"/>
    </location>
</feature>
<dbReference type="InterPro" id="IPR052907">
    <property type="entry name" value="Beta-lactamase/esterase"/>
</dbReference>
<gene>
    <name evidence="3" type="ORF">CAMP_LOCUS5855</name>
</gene>
<evidence type="ECO:0000313" key="4">
    <source>
        <dbReference type="Proteomes" id="UP001152747"/>
    </source>
</evidence>
<dbReference type="AlphaFoldDB" id="A0A9P1IEM9"/>
<accession>A0A9P1IEM9</accession>
<protein>
    <recommendedName>
        <fullName evidence="2">Beta-lactamase-related domain-containing protein</fullName>
    </recommendedName>
</protein>
<keyword evidence="1" id="KW-0732">Signal</keyword>
<evidence type="ECO:0000256" key="1">
    <source>
        <dbReference type="SAM" id="SignalP"/>
    </source>
</evidence>
<dbReference type="EMBL" id="CANHGI010000002">
    <property type="protein sequence ID" value="CAI5443218.1"/>
    <property type="molecule type" value="Genomic_DNA"/>
</dbReference>
<evidence type="ECO:0000259" key="2">
    <source>
        <dbReference type="Pfam" id="PF00144"/>
    </source>
</evidence>
<dbReference type="SUPFAM" id="SSF56601">
    <property type="entry name" value="beta-lactamase/transpeptidase-like"/>
    <property type="match status" value="1"/>
</dbReference>
<dbReference type="Pfam" id="PF00144">
    <property type="entry name" value="Beta-lactamase"/>
    <property type="match status" value="1"/>
</dbReference>
<dbReference type="Gene3D" id="3.40.710.10">
    <property type="entry name" value="DD-peptidase/beta-lactamase superfamily"/>
    <property type="match status" value="1"/>
</dbReference>
<organism evidence="3 4">
    <name type="scientific">Caenorhabditis angaria</name>
    <dbReference type="NCBI Taxonomy" id="860376"/>
    <lineage>
        <taxon>Eukaryota</taxon>
        <taxon>Metazoa</taxon>
        <taxon>Ecdysozoa</taxon>
        <taxon>Nematoda</taxon>
        <taxon>Chromadorea</taxon>
        <taxon>Rhabditida</taxon>
        <taxon>Rhabditina</taxon>
        <taxon>Rhabditomorpha</taxon>
        <taxon>Rhabditoidea</taxon>
        <taxon>Rhabditidae</taxon>
        <taxon>Peloderinae</taxon>
        <taxon>Caenorhabditis</taxon>
    </lineage>
</organism>
<evidence type="ECO:0000313" key="3">
    <source>
        <dbReference type="EMBL" id="CAI5443218.1"/>
    </source>
</evidence>
<keyword evidence="4" id="KW-1185">Reference proteome</keyword>
<dbReference type="InterPro" id="IPR001466">
    <property type="entry name" value="Beta-lactam-related"/>
</dbReference>
<dbReference type="InterPro" id="IPR012338">
    <property type="entry name" value="Beta-lactam/transpept-like"/>
</dbReference>
<reference evidence="3" key="1">
    <citation type="submission" date="2022-11" db="EMBL/GenBank/DDBJ databases">
        <authorList>
            <person name="Kikuchi T."/>
        </authorList>
    </citation>
    <scope>NUCLEOTIDE SEQUENCE</scope>
    <source>
        <strain evidence="3">PS1010</strain>
    </source>
</reference>
<dbReference type="PANTHER" id="PTHR43319:SF5">
    <property type="entry name" value="BETA-LACTAMASE-RELATED DOMAIN-CONTAINING PROTEIN"/>
    <property type="match status" value="1"/>
</dbReference>
<dbReference type="PANTHER" id="PTHR43319">
    <property type="entry name" value="BETA-LACTAMASE-RELATED"/>
    <property type="match status" value="1"/>
</dbReference>
<feature type="chain" id="PRO_5040314035" description="Beta-lactamase-related domain-containing protein" evidence="1">
    <location>
        <begin position="27"/>
        <end position="395"/>
    </location>
</feature>